<proteinExistence type="predicted"/>
<reference evidence="3" key="2">
    <citation type="submission" date="2015-03" db="EMBL/GenBank/DDBJ databases">
        <title>Genome sequence of Paenibacillus beijingensis strain DSM 24997T.</title>
        <authorList>
            <person name="Kwak Y."/>
            <person name="Shin J.-H."/>
        </authorList>
    </citation>
    <scope>NUCLEOTIDE SEQUENCE [LARGE SCALE GENOMIC DNA]</scope>
    <source>
        <strain evidence="3">DSM 24997</strain>
    </source>
</reference>
<keyword evidence="2" id="KW-0808">Transferase</keyword>
<reference evidence="2 3" key="1">
    <citation type="journal article" date="2015" name="J. Biotechnol.">
        <title>Complete genome sequence of Paenibacillus beijingensis 7188(T) (=DSM 24997(T)), a novel rhizobacterium from jujube garden soil.</title>
        <authorList>
            <person name="Kwak Y."/>
            <person name="Shin J.H."/>
        </authorList>
    </citation>
    <scope>NUCLEOTIDE SEQUENCE [LARGE SCALE GENOMIC DNA]</scope>
    <source>
        <strain evidence="2 3">DSM 24997</strain>
    </source>
</reference>
<dbReference type="Gene3D" id="3.40.630.30">
    <property type="match status" value="1"/>
</dbReference>
<dbReference type="OrthoDB" id="1178186at2"/>
<dbReference type="InterPro" id="IPR000182">
    <property type="entry name" value="GNAT_dom"/>
</dbReference>
<organism evidence="2 3">
    <name type="scientific">Paenibacillus beijingensis</name>
    <dbReference type="NCBI Taxonomy" id="1126833"/>
    <lineage>
        <taxon>Bacteria</taxon>
        <taxon>Bacillati</taxon>
        <taxon>Bacillota</taxon>
        <taxon>Bacilli</taxon>
        <taxon>Bacillales</taxon>
        <taxon>Paenibacillaceae</taxon>
        <taxon>Paenibacillus</taxon>
    </lineage>
</organism>
<evidence type="ECO:0000259" key="1">
    <source>
        <dbReference type="PROSITE" id="PS51186"/>
    </source>
</evidence>
<dbReference type="RefSeq" id="WP_045671058.1">
    <property type="nucleotide sequence ID" value="NZ_CP011058.1"/>
</dbReference>
<dbReference type="Proteomes" id="UP000032633">
    <property type="component" value="Chromosome"/>
</dbReference>
<dbReference type="CDD" id="cd04301">
    <property type="entry name" value="NAT_SF"/>
    <property type="match status" value="1"/>
</dbReference>
<dbReference type="PATRIC" id="fig|1126833.4.peg.3290"/>
<evidence type="ECO:0000313" key="2">
    <source>
        <dbReference type="EMBL" id="AJY75630.1"/>
    </source>
</evidence>
<dbReference type="HOGENOM" id="CLU_056607_4_0_9"/>
<evidence type="ECO:0000313" key="3">
    <source>
        <dbReference type="Proteomes" id="UP000032633"/>
    </source>
</evidence>
<dbReference type="AlphaFoldDB" id="A0A0D5NKJ3"/>
<feature type="domain" description="N-acetyltransferase" evidence="1">
    <location>
        <begin position="1"/>
        <end position="135"/>
    </location>
</feature>
<dbReference type="GO" id="GO:0016747">
    <property type="term" value="F:acyltransferase activity, transferring groups other than amino-acyl groups"/>
    <property type="evidence" value="ECO:0007669"/>
    <property type="project" value="InterPro"/>
</dbReference>
<gene>
    <name evidence="2" type="ORF">VN24_15020</name>
</gene>
<name>A0A0D5NKJ3_9BACL</name>
<keyword evidence="3" id="KW-1185">Reference proteome</keyword>
<sequence length="135" mass="15726">MDIRRINKEMAWELRHVVMWPDKDVDYVKLQDDDEGIHYGLFSNERVVSVISLFVDGDEAQFRKFATLRHEQGKGYGSKLLQYVLDEAQSMGIERIWCNARKNKAPFYAKFGLAQTPSIFSKGGIEYVIMEKLMK</sequence>
<dbReference type="STRING" id="1126833.VN24_15020"/>
<dbReference type="EMBL" id="CP011058">
    <property type="protein sequence ID" value="AJY75630.1"/>
    <property type="molecule type" value="Genomic_DNA"/>
</dbReference>
<accession>A0A0D5NKJ3</accession>
<dbReference type="SUPFAM" id="SSF55729">
    <property type="entry name" value="Acyl-CoA N-acyltransferases (Nat)"/>
    <property type="match status" value="1"/>
</dbReference>
<dbReference type="InterPro" id="IPR016181">
    <property type="entry name" value="Acyl_CoA_acyltransferase"/>
</dbReference>
<dbReference type="Pfam" id="PF00583">
    <property type="entry name" value="Acetyltransf_1"/>
    <property type="match status" value="1"/>
</dbReference>
<protein>
    <submittedName>
        <fullName evidence="2">GNAT family acetyltransferase</fullName>
    </submittedName>
</protein>
<dbReference type="PROSITE" id="PS51186">
    <property type="entry name" value="GNAT"/>
    <property type="match status" value="1"/>
</dbReference>
<dbReference type="KEGG" id="pbj:VN24_15020"/>